<dbReference type="InterPro" id="IPR008271">
    <property type="entry name" value="Ser/Thr_kinase_AS"/>
</dbReference>
<dbReference type="EMBL" id="JBBUKT010000003">
    <property type="protein sequence ID" value="MEK7950718.1"/>
    <property type="molecule type" value="Genomic_DNA"/>
</dbReference>
<feature type="transmembrane region" description="Helical" evidence="6">
    <location>
        <begin position="444"/>
        <end position="465"/>
    </location>
</feature>
<sequence>MPADPSDSPLGGLSPADLLRQGAAEDTLADGVRGGFVPPSLEELAGIFPQFEVLGLIGQGGMGAVYQVRQRELDRVVALKILPPGIGEEASFADRFAREAKALAKLNHPGIVTIHEFGRSGEFYFIVMEFVDGMNLRELLQRGRISPREALAIVPQVCDALQFAHDHGIVHRDIKPENLLIDRRGRVKVADFGLAKLIGGEPELAASGSLQGEVFLTEAGKLMGTPSYMAPEQIDRPADVDHRADIYSLGVVLYQMLTGELPGKQLEPPSRKVQLDVRLDEVVLRALEKDPELRFQQASLMKTGVEGAGGTSKPSHRFAACGRCAWLVQIAGVLLFLAGLAGVFRDPASLPSSTSGRFVSTIADDHTIEERLVPIIRKHGPHTFVSRSKDSREWTITVRHVDEDVVRDEFQQIQEAVRTEMENMLTATEVRSISSKIFNGWLLVYSRLVIPGSLMGLVGALLLLAKTPSGRGKVLGRIALGVAMLSLPASALIRWAFPMDGVGTTAAMVVVAFGFAVAGRDSREGQGALIGVWILLFTWSVTLAGTQRMMIPSFGSGWVPVSIAANGVAPVREPEPPSAPAGMRLQIRKVTDSASGELMEHLVPHGPDGQLQTEQLRVSRNVIFWEQHVEGVSLSQKSGITEFLLSLDKEGGEQLAAATGVEHGWYRLAVVIDGKLQSVSARWGNPGRRFTFSGLGYGDAWNLVRSFPTWEQDIWGTPEWQWLGLLDAGNYSEAYAALAPLASSSVTAEQWQAAMERDRKPLGEMKTRRFKVAEESKSAPGLPGGDYLILQFDSVFSNKPAAVESVILTKAGDEWKLAGYSVR</sequence>
<dbReference type="PROSITE" id="PS00108">
    <property type="entry name" value="PROTEIN_KINASE_ST"/>
    <property type="match status" value="1"/>
</dbReference>
<dbReference type="GO" id="GO:0016301">
    <property type="term" value="F:kinase activity"/>
    <property type="evidence" value="ECO:0007669"/>
    <property type="project" value="UniProtKB-KW"/>
</dbReference>
<evidence type="ECO:0000256" key="3">
    <source>
        <dbReference type="ARBA" id="ARBA00022777"/>
    </source>
</evidence>
<dbReference type="PROSITE" id="PS00107">
    <property type="entry name" value="PROTEIN_KINASE_ATP"/>
    <property type="match status" value="1"/>
</dbReference>
<feature type="transmembrane region" description="Helical" evidence="6">
    <location>
        <begin position="503"/>
        <end position="520"/>
    </location>
</feature>
<dbReference type="InterPro" id="IPR025091">
    <property type="entry name" value="DUF4019"/>
</dbReference>
<evidence type="ECO:0000256" key="6">
    <source>
        <dbReference type="SAM" id="Phobius"/>
    </source>
</evidence>
<evidence type="ECO:0000259" key="7">
    <source>
        <dbReference type="PROSITE" id="PS50011"/>
    </source>
</evidence>
<feature type="domain" description="Protein kinase" evidence="7">
    <location>
        <begin position="51"/>
        <end position="319"/>
    </location>
</feature>
<keyword evidence="6" id="KW-0472">Membrane</keyword>
<dbReference type="InterPro" id="IPR011009">
    <property type="entry name" value="Kinase-like_dom_sf"/>
</dbReference>
<dbReference type="InterPro" id="IPR017441">
    <property type="entry name" value="Protein_kinase_ATP_BS"/>
</dbReference>
<dbReference type="SMART" id="SM00220">
    <property type="entry name" value="S_TKc"/>
    <property type="match status" value="1"/>
</dbReference>
<reference evidence="8 9" key="1">
    <citation type="submission" date="2024-04" db="EMBL/GenBank/DDBJ databases">
        <title>Luteolibacter sp. isolated from soil.</title>
        <authorList>
            <person name="An J."/>
        </authorList>
    </citation>
    <scope>NUCLEOTIDE SEQUENCE [LARGE SCALE GENOMIC DNA]</scope>
    <source>
        <strain evidence="8 9">Y139</strain>
    </source>
</reference>
<keyword evidence="9" id="KW-1185">Reference proteome</keyword>
<dbReference type="Gene3D" id="3.30.200.20">
    <property type="entry name" value="Phosphorylase Kinase, domain 1"/>
    <property type="match status" value="1"/>
</dbReference>
<dbReference type="Pfam" id="PF00069">
    <property type="entry name" value="Pkinase"/>
    <property type="match status" value="1"/>
</dbReference>
<accession>A0ABU9AT72</accession>
<name>A0ABU9AT72_9BACT</name>
<dbReference type="Proteomes" id="UP001371305">
    <property type="component" value="Unassembled WGS sequence"/>
</dbReference>
<evidence type="ECO:0000256" key="4">
    <source>
        <dbReference type="ARBA" id="ARBA00022840"/>
    </source>
</evidence>
<comment type="caution">
    <text evidence="8">The sequence shown here is derived from an EMBL/GenBank/DDBJ whole genome shotgun (WGS) entry which is preliminary data.</text>
</comment>
<dbReference type="SUPFAM" id="SSF56112">
    <property type="entry name" value="Protein kinase-like (PK-like)"/>
    <property type="match status" value="1"/>
</dbReference>
<keyword evidence="4 5" id="KW-0067">ATP-binding</keyword>
<dbReference type="InterPro" id="IPR000719">
    <property type="entry name" value="Prot_kinase_dom"/>
</dbReference>
<keyword evidence="6" id="KW-0812">Transmembrane</keyword>
<feature type="transmembrane region" description="Helical" evidence="6">
    <location>
        <begin position="527"/>
        <end position="546"/>
    </location>
</feature>
<keyword evidence="2 5" id="KW-0547">Nucleotide-binding</keyword>
<dbReference type="CDD" id="cd14014">
    <property type="entry name" value="STKc_PknB_like"/>
    <property type="match status" value="1"/>
</dbReference>
<keyword evidence="1" id="KW-0808">Transferase</keyword>
<protein>
    <submittedName>
        <fullName evidence="8">Protein kinase</fullName>
    </submittedName>
</protein>
<evidence type="ECO:0000313" key="8">
    <source>
        <dbReference type="EMBL" id="MEK7950718.1"/>
    </source>
</evidence>
<evidence type="ECO:0000256" key="5">
    <source>
        <dbReference type="PROSITE-ProRule" id="PRU10141"/>
    </source>
</evidence>
<evidence type="ECO:0000256" key="2">
    <source>
        <dbReference type="ARBA" id="ARBA00022741"/>
    </source>
</evidence>
<dbReference type="PANTHER" id="PTHR43289">
    <property type="entry name" value="MITOGEN-ACTIVATED PROTEIN KINASE KINASE KINASE 20-RELATED"/>
    <property type="match status" value="1"/>
</dbReference>
<keyword evidence="3 8" id="KW-0418">Kinase</keyword>
<keyword evidence="6" id="KW-1133">Transmembrane helix</keyword>
<proteinExistence type="predicted"/>
<feature type="transmembrane region" description="Helical" evidence="6">
    <location>
        <begin position="477"/>
        <end position="497"/>
    </location>
</feature>
<dbReference type="PANTHER" id="PTHR43289:SF6">
    <property type="entry name" value="SERINE_THREONINE-PROTEIN KINASE NEKL-3"/>
    <property type="match status" value="1"/>
</dbReference>
<dbReference type="Pfam" id="PF13211">
    <property type="entry name" value="DUF4019"/>
    <property type="match status" value="1"/>
</dbReference>
<dbReference type="RefSeq" id="WP_341404319.1">
    <property type="nucleotide sequence ID" value="NZ_JBBUKT010000003.1"/>
</dbReference>
<gene>
    <name evidence="8" type="ORF">WKV53_09440</name>
</gene>
<organism evidence="8 9">
    <name type="scientific">Luteolibacter soli</name>
    <dbReference type="NCBI Taxonomy" id="3135280"/>
    <lineage>
        <taxon>Bacteria</taxon>
        <taxon>Pseudomonadati</taxon>
        <taxon>Verrucomicrobiota</taxon>
        <taxon>Verrucomicrobiia</taxon>
        <taxon>Verrucomicrobiales</taxon>
        <taxon>Verrucomicrobiaceae</taxon>
        <taxon>Luteolibacter</taxon>
    </lineage>
</organism>
<dbReference type="Gene3D" id="1.10.510.10">
    <property type="entry name" value="Transferase(Phosphotransferase) domain 1"/>
    <property type="match status" value="1"/>
</dbReference>
<evidence type="ECO:0000313" key="9">
    <source>
        <dbReference type="Proteomes" id="UP001371305"/>
    </source>
</evidence>
<dbReference type="PROSITE" id="PS50011">
    <property type="entry name" value="PROTEIN_KINASE_DOM"/>
    <property type="match status" value="1"/>
</dbReference>
<evidence type="ECO:0000256" key="1">
    <source>
        <dbReference type="ARBA" id="ARBA00022679"/>
    </source>
</evidence>
<feature type="binding site" evidence="5">
    <location>
        <position position="80"/>
    </location>
    <ligand>
        <name>ATP</name>
        <dbReference type="ChEBI" id="CHEBI:30616"/>
    </ligand>
</feature>